<keyword evidence="12" id="KW-1185">Reference proteome</keyword>
<evidence type="ECO:0000256" key="3">
    <source>
        <dbReference type="ARBA" id="ARBA00022692"/>
    </source>
</evidence>
<reference evidence="11" key="1">
    <citation type="submission" date="2022-11" db="EMBL/GenBank/DDBJ databases">
        <authorList>
            <person name="Kikuchi T."/>
        </authorList>
    </citation>
    <scope>NUCLEOTIDE SEQUENCE</scope>
    <source>
        <strain evidence="11">PS1010</strain>
    </source>
</reference>
<dbReference type="CDD" id="cd15203">
    <property type="entry name" value="7tmA_NPYR-like"/>
    <property type="match status" value="1"/>
</dbReference>
<evidence type="ECO:0000256" key="1">
    <source>
        <dbReference type="ARBA" id="ARBA00004141"/>
    </source>
</evidence>
<keyword evidence="3 9" id="KW-0812">Transmembrane</keyword>
<comment type="similarity">
    <text evidence="2">Belongs to the G-protein coupled receptor 1 family.</text>
</comment>
<dbReference type="PRINTS" id="PR00237">
    <property type="entry name" value="GPCRRHODOPSN"/>
</dbReference>
<dbReference type="SUPFAM" id="SSF81321">
    <property type="entry name" value="Family A G protein-coupled receptor-like"/>
    <property type="match status" value="1"/>
</dbReference>
<feature type="transmembrane region" description="Helical" evidence="9">
    <location>
        <begin position="218"/>
        <end position="239"/>
    </location>
</feature>
<keyword evidence="6 9" id="KW-0472">Membrane</keyword>
<sequence>MRANSSGDWTEIECDWFDKVYEFQNSLYKITFEGSPIVALYGLVCTFGALANFIVLLAFVRTANLRNLRNSFIVNLACSDLILCVVTAPVTLYQSQNLFWPFGDMSCKVLSGVQAVNTFVSSLTLAFIAMDRVLLTLCPVQWRLAATAPLLCYSFVWIISILIALPYALTVNSKLAPFDPWTDRQSVNMVNYCQKKMPEICAEREEAWNNAIISKTTYTFVVVGIQYILPLLALAYAYIQIGTTIQKRSKASRTVDTTRRLHMQNRNRRALLLLCLLVLTYAICWAPMNLYHVLNGLEYITYSHKMYIFMHLIGISSTCVNPIVYALVNESFRNALHSMILSFRPCYVTTTGSTTTNAFAAYTATKQETNTLVRDPYTTPIAADV</sequence>
<dbReference type="AlphaFoldDB" id="A0A9P1N5F2"/>
<evidence type="ECO:0000256" key="8">
    <source>
        <dbReference type="ARBA" id="ARBA00023224"/>
    </source>
</evidence>
<dbReference type="GO" id="GO:0004983">
    <property type="term" value="F:neuropeptide Y receptor activity"/>
    <property type="evidence" value="ECO:0007669"/>
    <property type="project" value="InterPro"/>
</dbReference>
<keyword evidence="4 9" id="KW-1133">Transmembrane helix</keyword>
<name>A0A9P1N5F2_9PELO</name>
<dbReference type="PRINTS" id="PR01012">
    <property type="entry name" value="NRPEPTIDEYR"/>
</dbReference>
<dbReference type="Proteomes" id="UP001152747">
    <property type="component" value="Unassembled WGS sequence"/>
</dbReference>
<dbReference type="InterPro" id="IPR017452">
    <property type="entry name" value="GPCR_Rhodpsn_7TM"/>
</dbReference>
<evidence type="ECO:0000313" key="11">
    <source>
        <dbReference type="EMBL" id="CAI5448661.1"/>
    </source>
</evidence>
<evidence type="ECO:0000256" key="5">
    <source>
        <dbReference type="ARBA" id="ARBA00023040"/>
    </source>
</evidence>
<feature type="transmembrane region" description="Helical" evidence="9">
    <location>
        <begin position="112"/>
        <end position="130"/>
    </location>
</feature>
<dbReference type="EMBL" id="CANHGI010000004">
    <property type="protein sequence ID" value="CAI5448661.1"/>
    <property type="molecule type" value="Genomic_DNA"/>
</dbReference>
<evidence type="ECO:0000256" key="9">
    <source>
        <dbReference type="SAM" id="Phobius"/>
    </source>
</evidence>
<feature type="domain" description="G-protein coupled receptors family 1 profile" evidence="10">
    <location>
        <begin position="51"/>
        <end position="325"/>
    </location>
</feature>
<feature type="transmembrane region" description="Helical" evidence="9">
    <location>
        <begin position="308"/>
        <end position="328"/>
    </location>
</feature>
<protein>
    <recommendedName>
        <fullName evidence="10">G-protein coupled receptors family 1 profile domain-containing protein</fullName>
    </recommendedName>
</protein>
<keyword evidence="5" id="KW-0297">G-protein coupled receptor</keyword>
<accession>A0A9P1N5F2</accession>
<dbReference type="Pfam" id="PF00001">
    <property type="entry name" value="7tm_1"/>
    <property type="match status" value="1"/>
</dbReference>
<organism evidence="11 12">
    <name type="scientific">Caenorhabditis angaria</name>
    <dbReference type="NCBI Taxonomy" id="860376"/>
    <lineage>
        <taxon>Eukaryota</taxon>
        <taxon>Metazoa</taxon>
        <taxon>Ecdysozoa</taxon>
        <taxon>Nematoda</taxon>
        <taxon>Chromadorea</taxon>
        <taxon>Rhabditida</taxon>
        <taxon>Rhabditina</taxon>
        <taxon>Rhabditomorpha</taxon>
        <taxon>Rhabditoidea</taxon>
        <taxon>Rhabditidae</taxon>
        <taxon>Peloderinae</taxon>
        <taxon>Caenorhabditis</taxon>
    </lineage>
</organism>
<keyword evidence="8" id="KW-0807">Transducer</keyword>
<feature type="transmembrane region" description="Helical" evidence="9">
    <location>
        <begin position="270"/>
        <end position="288"/>
    </location>
</feature>
<dbReference type="InterPro" id="IPR000611">
    <property type="entry name" value="NPY_rcpt"/>
</dbReference>
<feature type="transmembrane region" description="Helical" evidence="9">
    <location>
        <begin position="72"/>
        <end position="92"/>
    </location>
</feature>
<dbReference type="OrthoDB" id="9046662at2759"/>
<evidence type="ECO:0000259" key="10">
    <source>
        <dbReference type="PROSITE" id="PS50262"/>
    </source>
</evidence>
<comment type="caution">
    <text evidence="11">The sequence shown here is derived from an EMBL/GenBank/DDBJ whole genome shotgun (WGS) entry which is preliminary data.</text>
</comment>
<feature type="transmembrane region" description="Helical" evidence="9">
    <location>
        <begin position="38"/>
        <end position="60"/>
    </location>
</feature>
<dbReference type="PROSITE" id="PS50262">
    <property type="entry name" value="G_PROTEIN_RECEP_F1_2"/>
    <property type="match status" value="1"/>
</dbReference>
<evidence type="ECO:0000256" key="7">
    <source>
        <dbReference type="ARBA" id="ARBA00023170"/>
    </source>
</evidence>
<keyword evidence="7" id="KW-0675">Receptor</keyword>
<proteinExistence type="inferred from homology"/>
<comment type="subcellular location">
    <subcellularLocation>
        <location evidence="1">Membrane</location>
        <topology evidence="1">Multi-pass membrane protein</topology>
    </subcellularLocation>
</comment>
<dbReference type="GO" id="GO:0016020">
    <property type="term" value="C:membrane"/>
    <property type="evidence" value="ECO:0007669"/>
    <property type="project" value="UniProtKB-SubCell"/>
</dbReference>
<evidence type="ECO:0000256" key="2">
    <source>
        <dbReference type="ARBA" id="ARBA00010663"/>
    </source>
</evidence>
<dbReference type="PANTHER" id="PTHR24235">
    <property type="entry name" value="NEUROPEPTIDE Y RECEPTOR"/>
    <property type="match status" value="1"/>
</dbReference>
<evidence type="ECO:0000256" key="4">
    <source>
        <dbReference type="ARBA" id="ARBA00022989"/>
    </source>
</evidence>
<evidence type="ECO:0000256" key="6">
    <source>
        <dbReference type="ARBA" id="ARBA00023136"/>
    </source>
</evidence>
<feature type="transmembrane region" description="Helical" evidence="9">
    <location>
        <begin position="150"/>
        <end position="169"/>
    </location>
</feature>
<gene>
    <name evidence="11" type="ORF">CAMP_LOCUS11298</name>
</gene>
<dbReference type="PANTHER" id="PTHR24235:SF1">
    <property type="entry name" value="G-PROTEIN COUPLED RECEPTORS FAMILY 1 PROFILE DOMAIN-CONTAINING PROTEIN"/>
    <property type="match status" value="1"/>
</dbReference>
<evidence type="ECO:0000313" key="12">
    <source>
        <dbReference type="Proteomes" id="UP001152747"/>
    </source>
</evidence>
<dbReference type="InterPro" id="IPR000276">
    <property type="entry name" value="GPCR_Rhodpsn"/>
</dbReference>
<dbReference type="Gene3D" id="1.20.1070.10">
    <property type="entry name" value="Rhodopsin 7-helix transmembrane proteins"/>
    <property type="match status" value="1"/>
</dbReference>